<dbReference type="InterPro" id="IPR011006">
    <property type="entry name" value="CheY-like_superfamily"/>
</dbReference>
<dbReference type="eggNOG" id="COG3279">
    <property type="taxonomic scope" value="Bacteria"/>
</dbReference>
<gene>
    <name evidence="6" type="ordered locus">Amet_0618</name>
</gene>
<evidence type="ECO:0000259" key="4">
    <source>
        <dbReference type="PROSITE" id="PS50110"/>
    </source>
</evidence>
<dbReference type="SUPFAM" id="SSF52172">
    <property type="entry name" value="CheY-like"/>
    <property type="match status" value="1"/>
</dbReference>
<dbReference type="Pfam" id="PF00072">
    <property type="entry name" value="Response_reg"/>
    <property type="match status" value="1"/>
</dbReference>
<protein>
    <recommendedName>
        <fullName evidence="1">Stage 0 sporulation protein A homolog</fullName>
    </recommendedName>
</protein>
<comment type="function">
    <text evidence="2">May play the central regulatory role in sporulation. It may be an element of the effector pathway responsible for the activation of sporulation genes in response to nutritional stress. Spo0A may act in concert with spo0H (a sigma factor) to control the expression of some genes that are critical to the sporulation process.</text>
</comment>
<evidence type="ECO:0000259" key="5">
    <source>
        <dbReference type="PROSITE" id="PS50930"/>
    </source>
</evidence>
<evidence type="ECO:0000256" key="2">
    <source>
        <dbReference type="ARBA" id="ARBA00024867"/>
    </source>
</evidence>
<dbReference type="RefSeq" id="WP_011971752.1">
    <property type="nucleotide sequence ID" value="NC_009633.1"/>
</dbReference>
<dbReference type="STRING" id="293826.Amet_0618"/>
<dbReference type="Pfam" id="PF04397">
    <property type="entry name" value="LytTR"/>
    <property type="match status" value="1"/>
</dbReference>
<name>A6TKX6_ALKMQ</name>
<proteinExistence type="predicted"/>
<evidence type="ECO:0000313" key="6">
    <source>
        <dbReference type="EMBL" id="ABR46844.1"/>
    </source>
</evidence>
<dbReference type="OrthoDB" id="9802383at2"/>
<dbReference type="PANTHER" id="PTHR37299:SF1">
    <property type="entry name" value="STAGE 0 SPORULATION PROTEIN A HOMOLOG"/>
    <property type="match status" value="1"/>
</dbReference>
<feature type="domain" description="Response regulatory" evidence="4">
    <location>
        <begin position="4"/>
        <end position="120"/>
    </location>
</feature>
<dbReference type="KEGG" id="amt:Amet_0618"/>
<dbReference type="Gene3D" id="3.40.50.2300">
    <property type="match status" value="1"/>
</dbReference>
<dbReference type="InterPro" id="IPR046947">
    <property type="entry name" value="LytR-like"/>
</dbReference>
<keyword evidence="3" id="KW-0597">Phosphoprotein</keyword>
<dbReference type="InterPro" id="IPR001789">
    <property type="entry name" value="Sig_transdc_resp-reg_receiver"/>
</dbReference>
<dbReference type="SMART" id="SM00448">
    <property type="entry name" value="REC"/>
    <property type="match status" value="1"/>
</dbReference>
<dbReference type="HOGENOM" id="CLU_000445_14_2_9"/>
<dbReference type="AlphaFoldDB" id="A6TKX6"/>
<sequence length="242" mass="28496">MKLNIAICDDDTYHVESIKEFLCQLTKEHDTVIIEAYSGEELLDKAQNKSINIAFLDIDMAGMNGIEVGKEIRKMFPEAIIVFLTGYKHYALEAFNLESFQYIIKPITHSKFQSLVEKIMIRLKEKESYKEQSRYFIIKNQKDVIKLEHNKIYFFERQGKKVLVFSDQGSYEFRDTLKSVLISLDNALFVRCHHGFIVNTQKILKVQGDMIMFNDIDKNIPISRRYKPLILEHLQNNIFREK</sequence>
<dbReference type="PANTHER" id="PTHR37299">
    <property type="entry name" value="TRANSCRIPTIONAL REGULATOR-RELATED"/>
    <property type="match status" value="1"/>
</dbReference>
<dbReference type="EMBL" id="CP000724">
    <property type="protein sequence ID" value="ABR46844.1"/>
    <property type="molecule type" value="Genomic_DNA"/>
</dbReference>
<keyword evidence="7" id="KW-1185">Reference proteome</keyword>
<dbReference type="GO" id="GO:0000156">
    <property type="term" value="F:phosphorelay response regulator activity"/>
    <property type="evidence" value="ECO:0007669"/>
    <property type="project" value="InterPro"/>
</dbReference>
<dbReference type="Proteomes" id="UP000001572">
    <property type="component" value="Chromosome"/>
</dbReference>
<organism evidence="6 7">
    <name type="scientific">Alkaliphilus metalliredigens (strain QYMF)</name>
    <dbReference type="NCBI Taxonomy" id="293826"/>
    <lineage>
        <taxon>Bacteria</taxon>
        <taxon>Bacillati</taxon>
        <taxon>Bacillota</taxon>
        <taxon>Clostridia</taxon>
        <taxon>Peptostreptococcales</taxon>
        <taxon>Natronincolaceae</taxon>
        <taxon>Alkaliphilus</taxon>
    </lineage>
</organism>
<evidence type="ECO:0000256" key="3">
    <source>
        <dbReference type="PROSITE-ProRule" id="PRU00169"/>
    </source>
</evidence>
<evidence type="ECO:0000256" key="1">
    <source>
        <dbReference type="ARBA" id="ARBA00018672"/>
    </source>
</evidence>
<accession>A6TKX6</accession>
<dbReference type="Gene3D" id="2.40.50.1020">
    <property type="entry name" value="LytTr DNA-binding domain"/>
    <property type="match status" value="1"/>
</dbReference>
<dbReference type="InterPro" id="IPR007492">
    <property type="entry name" value="LytTR_DNA-bd_dom"/>
</dbReference>
<dbReference type="PROSITE" id="PS50110">
    <property type="entry name" value="RESPONSE_REGULATORY"/>
    <property type="match status" value="1"/>
</dbReference>
<feature type="domain" description="HTH LytTR-type" evidence="5">
    <location>
        <begin position="136"/>
        <end position="236"/>
    </location>
</feature>
<feature type="modified residue" description="4-aspartylphosphate" evidence="3">
    <location>
        <position position="57"/>
    </location>
</feature>
<evidence type="ECO:0000313" key="7">
    <source>
        <dbReference type="Proteomes" id="UP000001572"/>
    </source>
</evidence>
<dbReference type="SMART" id="SM00850">
    <property type="entry name" value="LytTR"/>
    <property type="match status" value="1"/>
</dbReference>
<dbReference type="GO" id="GO:0003677">
    <property type="term" value="F:DNA binding"/>
    <property type="evidence" value="ECO:0007669"/>
    <property type="project" value="InterPro"/>
</dbReference>
<dbReference type="PROSITE" id="PS50930">
    <property type="entry name" value="HTH_LYTTR"/>
    <property type="match status" value="1"/>
</dbReference>
<reference evidence="7" key="1">
    <citation type="journal article" date="2016" name="Genome Announc.">
        <title>Complete genome sequence of Alkaliphilus metalliredigens strain QYMF, an alkaliphilic and metal-reducing bacterium isolated from borax-contaminated leachate ponds.</title>
        <authorList>
            <person name="Hwang C."/>
            <person name="Copeland A."/>
            <person name="Lucas S."/>
            <person name="Lapidus A."/>
            <person name="Barry K."/>
            <person name="Detter J.C."/>
            <person name="Glavina Del Rio T."/>
            <person name="Hammon N."/>
            <person name="Israni S."/>
            <person name="Dalin E."/>
            <person name="Tice H."/>
            <person name="Pitluck S."/>
            <person name="Chertkov O."/>
            <person name="Brettin T."/>
            <person name="Bruce D."/>
            <person name="Han C."/>
            <person name="Schmutz J."/>
            <person name="Larimer F."/>
            <person name="Land M.L."/>
            <person name="Hauser L."/>
            <person name="Kyrpides N."/>
            <person name="Mikhailova N."/>
            <person name="Ye Q."/>
            <person name="Zhou J."/>
            <person name="Richardson P."/>
            <person name="Fields M.W."/>
        </authorList>
    </citation>
    <scope>NUCLEOTIDE SEQUENCE [LARGE SCALE GENOMIC DNA]</scope>
    <source>
        <strain evidence="7">QYMF</strain>
    </source>
</reference>